<feature type="domain" description="Thiamine pyrophosphate enzyme central" evidence="4">
    <location>
        <begin position="198"/>
        <end position="327"/>
    </location>
</feature>
<evidence type="ECO:0000256" key="3">
    <source>
        <dbReference type="RuleBase" id="RU362132"/>
    </source>
</evidence>
<accession>A0ABS5F547</accession>
<dbReference type="RefSeq" id="WP_211855430.1">
    <property type="nucleotide sequence ID" value="NZ_JAAGBB010000038.1"/>
</dbReference>
<dbReference type="InterPro" id="IPR012001">
    <property type="entry name" value="Thiamin_PyroP_enz_TPP-bd_dom"/>
</dbReference>
<comment type="caution">
    <text evidence="7">The sequence shown here is derived from an EMBL/GenBank/DDBJ whole genome shotgun (WGS) entry which is preliminary data.</text>
</comment>
<feature type="domain" description="Thiamine pyrophosphate enzyme TPP-binding" evidence="5">
    <location>
        <begin position="388"/>
        <end position="534"/>
    </location>
</feature>
<dbReference type="InterPro" id="IPR000399">
    <property type="entry name" value="TPP-bd_CS"/>
</dbReference>
<reference evidence="8" key="1">
    <citation type="journal article" date="2021" name="Syst. Appl. Microbiol.">
        <title>Roseomonas hellenica sp. nov., isolated from roots of wild-growing Alkanna tinctoria.</title>
        <authorList>
            <person name="Rat A."/>
            <person name="Naranjo H.D."/>
            <person name="Lebbe L."/>
            <person name="Cnockaert M."/>
            <person name="Krigas N."/>
            <person name="Grigoriadou K."/>
            <person name="Maloupa E."/>
            <person name="Willems A."/>
        </authorList>
    </citation>
    <scope>NUCLEOTIDE SEQUENCE [LARGE SCALE GENOMIC DNA]</scope>
    <source>
        <strain evidence="8">LMG 31523</strain>
    </source>
</reference>
<organism evidence="7 8">
    <name type="scientific">Plastoroseomonas hellenica</name>
    <dbReference type="NCBI Taxonomy" id="2687306"/>
    <lineage>
        <taxon>Bacteria</taxon>
        <taxon>Pseudomonadati</taxon>
        <taxon>Pseudomonadota</taxon>
        <taxon>Alphaproteobacteria</taxon>
        <taxon>Acetobacterales</taxon>
        <taxon>Acetobacteraceae</taxon>
        <taxon>Plastoroseomonas</taxon>
    </lineage>
</organism>
<evidence type="ECO:0000313" key="8">
    <source>
        <dbReference type="Proteomes" id="UP001196870"/>
    </source>
</evidence>
<dbReference type="InterPro" id="IPR047211">
    <property type="entry name" value="POXB-like"/>
</dbReference>
<dbReference type="Pfam" id="PF02775">
    <property type="entry name" value="TPP_enzyme_C"/>
    <property type="match status" value="1"/>
</dbReference>
<evidence type="ECO:0000259" key="4">
    <source>
        <dbReference type="Pfam" id="PF00205"/>
    </source>
</evidence>
<dbReference type="Gene3D" id="3.40.50.1220">
    <property type="entry name" value="TPP-binding domain"/>
    <property type="match status" value="1"/>
</dbReference>
<dbReference type="InterPro" id="IPR029061">
    <property type="entry name" value="THDP-binding"/>
</dbReference>
<dbReference type="Pfam" id="PF00205">
    <property type="entry name" value="TPP_enzyme_M"/>
    <property type="match status" value="1"/>
</dbReference>
<evidence type="ECO:0000256" key="1">
    <source>
        <dbReference type="ARBA" id="ARBA00007812"/>
    </source>
</evidence>
<dbReference type="InterPro" id="IPR047212">
    <property type="entry name" value="TPP_POXB-like"/>
</dbReference>
<dbReference type="InterPro" id="IPR047210">
    <property type="entry name" value="TPP_PYR_POXB-like"/>
</dbReference>
<name>A0ABS5F547_9PROT</name>
<dbReference type="Proteomes" id="UP001196870">
    <property type="component" value="Unassembled WGS sequence"/>
</dbReference>
<dbReference type="PANTHER" id="PTHR42981:SF2">
    <property type="entry name" value="PYRUVATE DEHYDROGENASE [UBIQUINONE]"/>
    <property type="match status" value="1"/>
</dbReference>
<dbReference type="SUPFAM" id="SSF52518">
    <property type="entry name" value="Thiamin diphosphate-binding fold (THDP-binding)"/>
    <property type="match status" value="2"/>
</dbReference>
<protein>
    <submittedName>
        <fullName evidence="7">Pyruvate oxidase</fullName>
    </submittedName>
</protein>
<evidence type="ECO:0000313" key="7">
    <source>
        <dbReference type="EMBL" id="MBR0667652.1"/>
    </source>
</evidence>
<evidence type="ECO:0000259" key="5">
    <source>
        <dbReference type="Pfam" id="PF02775"/>
    </source>
</evidence>
<comment type="similarity">
    <text evidence="1 3">Belongs to the TPP enzyme family.</text>
</comment>
<dbReference type="CDD" id="cd02014">
    <property type="entry name" value="TPP_POX"/>
    <property type="match status" value="1"/>
</dbReference>
<keyword evidence="2 3" id="KW-0786">Thiamine pyrophosphate</keyword>
<dbReference type="CDD" id="cd07039">
    <property type="entry name" value="TPP_PYR_POX"/>
    <property type="match status" value="1"/>
</dbReference>
<dbReference type="PROSITE" id="PS00187">
    <property type="entry name" value="TPP_ENZYMES"/>
    <property type="match status" value="1"/>
</dbReference>
<dbReference type="Gene3D" id="3.40.50.970">
    <property type="match status" value="2"/>
</dbReference>
<dbReference type="InterPro" id="IPR029035">
    <property type="entry name" value="DHS-like_NAD/FAD-binding_dom"/>
</dbReference>
<dbReference type="EMBL" id="JAAGBB010000038">
    <property type="protein sequence ID" value="MBR0667652.1"/>
    <property type="molecule type" value="Genomic_DNA"/>
</dbReference>
<evidence type="ECO:0000259" key="6">
    <source>
        <dbReference type="Pfam" id="PF02776"/>
    </source>
</evidence>
<evidence type="ECO:0000256" key="2">
    <source>
        <dbReference type="ARBA" id="ARBA00023052"/>
    </source>
</evidence>
<dbReference type="Pfam" id="PF02776">
    <property type="entry name" value="TPP_enzyme_N"/>
    <property type="match status" value="1"/>
</dbReference>
<dbReference type="InterPro" id="IPR011766">
    <property type="entry name" value="TPP_enzyme_TPP-bd"/>
</dbReference>
<sequence length="587" mass="62947">MSTAADILVDTLISWKVEVVFGLPGDGINGIMEALRTRQDRIRFIQVRHEESGAFMACAYAKWTGKLGVCIATSGPGGAHLLAGLYDAKLDQAPVLAVTGMQYHDLIETFTQQDVDLTRVFNDVAVFNAQVSDAAHMESLAGLACRSALTKRGVAHLSVANDVQEQPLAAAKRSKRNQPGHAPNTLFEGRRLPAEAELDKAAALLNEASRVAILAGRGALGAAEELGRAAELLAAPVAKALLGKAVLPDNHPHSTGGIGMLGTLASQEAMEQCDALLIVGSTFPYIEYYPQPGQARGVQIDRDGQRIGLRYPVEAGLVGDAAETLRLLNQRLVRKQNRGFLLRIQASMERWRGMMAVAEEKTDAPLKPQTVAKAFGSRLPDNAILASDSGQNTELAARHVDMRPGQDYAVSGALASMACGLPYAIAAGIAYPGRPVFAIVGDGGFAMQLGEFSTAVRYGIPLKLLVIKNNMLNQIAWEQMMFLGNPQFGCELQPIDFARAAEAMGGRGFTITRREEVESVLDLAFATPGPVVIEAVVDRSEPMMPPKMPADYARNFRKALPDTPGHEQIEASIAREPAKTMMQAGET</sequence>
<keyword evidence="8" id="KW-1185">Reference proteome</keyword>
<feature type="domain" description="Thiamine pyrophosphate enzyme N-terminal TPP-binding" evidence="6">
    <location>
        <begin position="3"/>
        <end position="116"/>
    </location>
</feature>
<keyword evidence="7" id="KW-0670">Pyruvate</keyword>
<gene>
    <name evidence="7" type="ORF">GXW71_25075</name>
</gene>
<dbReference type="SUPFAM" id="SSF52467">
    <property type="entry name" value="DHS-like NAD/FAD-binding domain"/>
    <property type="match status" value="1"/>
</dbReference>
<dbReference type="PANTHER" id="PTHR42981">
    <property type="entry name" value="PYRUVATE DEHYDROGENASE [UBIQUINONE]"/>
    <property type="match status" value="1"/>
</dbReference>
<proteinExistence type="inferred from homology"/>
<dbReference type="InterPro" id="IPR012000">
    <property type="entry name" value="Thiamin_PyroP_enz_cen_dom"/>
</dbReference>